<dbReference type="SUPFAM" id="SSF46689">
    <property type="entry name" value="Homeodomain-like"/>
    <property type="match status" value="1"/>
</dbReference>
<feature type="binding site" evidence="14">
    <location>
        <position position="67"/>
    </location>
    <ligand>
        <name>DNA</name>
        <dbReference type="ChEBI" id="CHEBI:16991"/>
    </ligand>
</feature>
<dbReference type="Pfam" id="PF12833">
    <property type="entry name" value="HTH_18"/>
    <property type="match status" value="1"/>
</dbReference>
<accession>A0A432Z8F5</accession>
<reference evidence="18" key="1">
    <citation type="journal article" date="2018" name="Front. Microbiol.">
        <title>Genome-Based Analysis Reveals the Taxonomy and Diversity of the Family Idiomarinaceae.</title>
        <authorList>
            <person name="Liu Y."/>
            <person name="Lai Q."/>
            <person name="Shao Z."/>
        </authorList>
    </citation>
    <scope>NUCLEOTIDE SEQUENCE [LARGE SCALE GENOMIC DNA]</scope>
    <source>
        <strain evidence="18">c121</strain>
    </source>
</reference>
<dbReference type="InterPro" id="IPR004026">
    <property type="entry name" value="Ada_DNA_repair_Zn-bd"/>
</dbReference>
<dbReference type="AlphaFoldDB" id="A0A432Z8F5"/>
<feature type="binding site" evidence="14">
    <location>
        <position position="45"/>
    </location>
    <ligand>
        <name>DNA</name>
        <dbReference type="ChEBI" id="CHEBI:16991"/>
    </ligand>
</feature>
<comment type="catalytic activity">
    <reaction evidence="11 12">
        <text>a 6-O-methyl-2'-deoxyguanosine in DNA + L-cysteinyl-[protein] = S-methyl-L-cysteinyl-[protein] + a 2'-deoxyguanosine in DNA</text>
        <dbReference type="Rhea" id="RHEA:24000"/>
        <dbReference type="Rhea" id="RHEA-COMP:10131"/>
        <dbReference type="Rhea" id="RHEA-COMP:10132"/>
        <dbReference type="Rhea" id="RHEA-COMP:11367"/>
        <dbReference type="Rhea" id="RHEA-COMP:11368"/>
        <dbReference type="ChEBI" id="CHEBI:29950"/>
        <dbReference type="ChEBI" id="CHEBI:82612"/>
        <dbReference type="ChEBI" id="CHEBI:85445"/>
        <dbReference type="ChEBI" id="CHEBI:85448"/>
        <dbReference type="EC" id="2.1.1.63"/>
    </reaction>
</comment>
<dbReference type="InterPro" id="IPR001497">
    <property type="entry name" value="MethylDNA_cys_MeTrfase_AS"/>
</dbReference>
<dbReference type="GO" id="GO:0005737">
    <property type="term" value="C:cytoplasm"/>
    <property type="evidence" value="ECO:0007669"/>
    <property type="project" value="UniProtKB-SubCell"/>
</dbReference>
<evidence type="ECO:0000259" key="16">
    <source>
        <dbReference type="PROSITE" id="PS01124"/>
    </source>
</evidence>
<comment type="subcellular location">
    <subcellularLocation>
        <location evidence="12">Cytoplasm</location>
    </subcellularLocation>
</comment>
<feature type="binding site" evidence="15">
    <location>
        <position position="42"/>
    </location>
    <ligand>
        <name>Zn(2+)</name>
        <dbReference type="ChEBI" id="CHEBI:29105"/>
    </ligand>
</feature>
<evidence type="ECO:0000256" key="15">
    <source>
        <dbReference type="PIRSR" id="PIRSR000409-3"/>
    </source>
</evidence>
<dbReference type="FunFam" id="1.10.10.10:FF:000214">
    <property type="entry name" value="Methylated-DNA--protein-cysteine methyltransferase"/>
    <property type="match status" value="1"/>
</dbReference>
<dbReference type="InterPro" id="IPR036388">
    <property type="entry name" value="WH-like_DNA-bd_sf"/>
</dbReference>
<feature type="binding site" evidence="15">
    <location>
        <position position="69"/>
    </location>
    <ligand>
        <name>Zn(2+)</name>
        <dbReference type="ChEBI" id="CHEBI:29105"/>
    </ligand>
</feature>
<protein>
    <recommendedName>
        <fullName evidence="12">Methylated-DNA--protein-cysteine methyltransferase</fullName>
        <ecNumber evidence="12">2.1.1.63</ecNumber>
    </recommendedName>
    <alternativeName>
        <fullName evidence="12">6-O-methylguanine-DNA methyltransferase</fullName>
        <shortName evidence="12">MGMT</shortName>
    </alternativeName>
    <alternativeName>
        <fullName evidence="12">O-6-methylguanine-DNA-alkyltransferase</fullName>
    </alternativeName>
</protein>
<evidence type="ECO:0000256" key="10">
    <source>
        <dbReference type="ARBA" id="ARBA00023204"/>
    </source>
</evidence>
<dbReference type="InterPro" id="IPR016221">
    <property type="entry name" value="Bifunct_regulatory_prot_Ada"/>
</dbReference>
<comment type="function">
    <text evidence="12">Involved in the cellular defense against the biological effects of O6-methylguanine (O6-MeG) and O4-methylthymine (O4-MeT) in DNA. Repairs the methylated nucleobase in DNA by stoichiometrically transferring the methyl group to a cysteine residue in the enzyme. This is a suicide reaction: the enzyme is irreversibly inactivated.</text>
</comment>
<dbReference type="InterPro" id="IPR008332">
    <property type="entry name" value="MethylG_MeTrfase_N"/>
</dbReference>
<dbReference type="CDD" id="cd06445">
    <property type="entry name" value="ATase"/>
    <property type="match status" value="1"/>
</dbReference>
<feature type="active site" description="Nucleophile; methyl group acceptor" evidence="12">
    <location>
        <position position="319"/>
    </location>
</feature>
<dbReference type="InterPro" id="IPR036217">
    <property type="entry name" value="MethylDNA_cys_MeTrfase_DNAb"/>
</dbReference>
<dbReference type="GO" id="GO:0043565">
    <property type="term" value="F:sequence-specific DNA binding"/>
    <property type="evidence" value="ECO:0007669"/>
    <property type="project" value="InterPro"/>
</dbReference>
<dbReference type="SUPFAM" id="SSF53155">
    <property type="entry name" value="Methylated DNA-protein cysteine methyltransferase domain"/>
    <property type="match status" value="1"/>
</dbReference>
<comment type="catalytic activity">
    <reaction evidence="1 12">
        <text>a 4-O-methyl-thymidine in DNA + L-cysteinyl-[protein] = a thymidine in DNA + S-methyl-L-cysteinyl-[protein]</text>
        <dbReference type="Rhea" id="RHEA:53428"/>
        <dbReference type="Rhea" id="RHEA-COMP:10131"/>
        <dbReference type="Rhea" id="RHEA-COMP:10132"/>
        <dbReference type="Rhea" id="RHEA-COMP:13555"/>
        <dbReference type="Rhea" id="RHEA-COMP:13556"/>
        <dbReference type="ChEBI" id="CHEBI:29950"/>
        <dbReference type="ChEBI" id="CHEBI:82612"/>
        <dbReference type="ChEBI" id="CHEBI:137386"/>
        <dbReference type="ChEBI" id="CHEBI:137387"/>
        <dbReference type="EC" id="2.1.1.63"/>
    </reaction>
</comment>
<keyword evidence="8" id="KW-0010">Activator</keyword>
<dbReference type="SUPFAM" id="SSF57884">
    <property type="entry name" value="Ada DNA repair protein, N-terminal domain (N-Ada 10)"/>
    <property type="match status" value="1"/>
</dbReference>
<evidence type="ECO:0000256" key="13">
    <source>
        <dbReference type="PIRSR" id="PIRSR000409-1"/>
    </source>
</evidence>
<dbReference type="InterPro" id="IPR018060">
    <property type="entry name" value="HTH_AraC"/>
</dbReference>
<evidence type="ECO:0000256" key="2">
    <source>
        <dbReference type="ARBA" id="ARBA00008711"/>
    </source>
</evidence>
<keyword evidence="14" id="KW-0479">Metal-binding</keyword>
<evidence type="ECO:0000256" key="12">
    <source>
        <dbReference type="HAMAP-Rule" id="MF_00772"/>
    </source>
</evidence>
<dbReference type="Gene3D" id="1.10.10.60">
    <property type="entry name" value="Homeodomain-like"/>
    <property type="match status" value="1"/>
</dbReference>
<evidence type="ECO:0000256" key="3">
    <source>
        <dbReference type="ARBA" id="ARBA00022490"/>
    </source>
</evidence>
<dbReference type="SMART" id="SM00342">
    <property type="entry name" value="HTH_ARAC"/>
    <property type="match status" value="1"/>
</dbReference>
<dbReference type="RefSeq" id="WP_084616845.1">
    <property type="nucleotide sequence ID" value="NZ_PIQE01000001.1"/>
</dbReference>
<dbReference type="InterPro" id="IPR009057">
    <property type="entry name" value="Homeodomain-like_sf"/>
</dbReference>
<feature type="domain" description="HTH araC/xylS-type" evidence="16">
    <location>
        <begin position="102"/>
        <end position="182"/>
    </location>
</feature>
<dbReference type="PANTHER" id="PTHR10815">
    <property type="entry name" value="METHYLATED-DNA--PROTEIN-CYSTEINE METHYLTRANSFERASE"/>
    <property type="match status" value="1"/>
</dbReference>
<dbReference type="GO" id="GO:0032259">
    <property type="term" value="P:methylation"/>
    <property type="evidence" value="ECO:0007669"/>
    <property type="project" value="UniProtKB-KW"/>
</dbReference>
<comment type="miscellaneous">
    <text evidence="12">This enzyme catalyzes only one turnover and therefore is not strictly catalytic. According to one definition, an enzyme is a biocatalyst that acts repeatedly and over many reaction cycles.</text>
</comment>
<dbReference type="GO" id="GO:0006307">
    <property type="term" value="P:DNA alkylation repair"/>
    <property type="evidence" value="ECO:0007669"/>
    <property type="project" value="UniProtKB-UniRule"/>
</dbReference>
<organism evidence="17 18">
    <name type="scientific">Pseudidiomarina sediminum</name>
    <dbReference type="NCBI Taxonomy" id="431675"/>
    <lineage>
        <taxon>Bacteria</taxon>
        <taxon>Pseudomonadati</taxon>
        <taxon>Pseudomonadota</taxon>
        <taxon>Gammaproteobacteria</taxon>
        <taxon>Alteromonadales</taxon>
        <taxon>Idiomarinaceae</taxon>
        <taxon>Pseudidiomarina</taxon>
    </lineage>
</organism>
<gene>
    <name evidence="17" type="ORF">CWI80_02130</name>
</gene>
<evidence type="ECO:0000313" key="18">
    <source>
        <dbReference type="Proteomes" id="UP000287022"/>
    </source>
</evidence>
<evidence type="ECO:0000256" key="4">
    <source>
        <dbReference type="ARBA" id="ARBA00022603"/>
    </source>
</evidence>
<dbReference type="Gene3D" id="1.10.10.10">
    <property type="entry name" value="Winged helix-like DNA-binding domain superfamily/Winged helix DNA-binding domain"/>
    <property type="match status" value="1"/>
</dbReference>
<proteinExistence type="inferred from homology"/>
<dbReference type="PANTHER" id="PTHR10815:SF5">
    <property type="entry name" value="METHYLATED-DNA--PROTEIN-CYSTEINE METHYLTRANSFERASE"/>
    <property type="match status" value="1"/>
</dbReference>
<keyword evidence="6 12" id="KW-0227">DNA damage</keyword>
<dbReference type="GO" id="GO:0003908">
    <property type="term" value="F:methylated-DNA-[protein]-cysteine S-methyltransferase activity"/>
    <property type="evidence" value="ECO:0007669"/>
    <property type="project" value="UniProtKB-UniRule"/>
</dbReference>
<keyword evidence="18" id="KW-1185">Reference proteome</keyword>
<feature type="binding site" evidence="15">
    <location>
        <position position="72"/>
    </location>
    <ligand>
        <name>Zn(2+)</name>
        <dbReference type="ChEBI" id="CHEBI:29105"/>
    </ligand>
</feature>
<dbReference type="InterPro" id="IPR036631">
    <property type="entry name" value="MGMT_N_sf"/>
</dbReference>
<evidence type="ECO:0000256" key="1">
    <source>
        <dbReference type="ARBA" id="ARBA00001286"/>
    </source>
</evidence>
<name>A0A432Z8F5_9GAMM</name>
<keyword evidence="10 12" id="KW-0234">DNA repair</keyword>
<keyword evidence="7" id="KW-0805">Transcription regulation</keyword>
<feature type="binding site" evidence="14">
    <location>
        <position position="34"/>
    </location>
    <ligand>
        <name>DNA</name>
        <dbReference type="ChEBI" id="CHEBI:16991"/>
    </ligand>
</feature>
<feature type="active site" description="Nucleophile; methyl group acceptor from methylphosphotriester" evidence="13">
    <location>
        <position position="38"/>
    </location>
</feature>
<keyword evidence="3 12" id="KW-0963">Cytoplasm</keyword>
<dbReference type="Pfam" id="PF02870">
    <property type="entry name" value="Methyltransf_1N"/>
    <property type="match status" value="1"/>
</dbReference>
<dbReference type="PROSITE" id="PS01124">
    <property type="entry name" value="HTH_ARAC_FAMILY_2"/>
    <property type="match status" value="1"/>
</dbReference>
<comment type="cofactor">
    <cofactor evidence="14">
        <name>Zn(2+)</name>
        <dbReference type="ChEBI" id="CHEBI:29105"/>
    </cofactor>
    <text evidence="14">Binds 1 zinc ion per subunit.</text>
</comment>
<dbReference type="PROSITE" id="PS00374">
    <property type="entry name" value="MGMT"/>
    <property type="match status" value="1"/>
</dbReference>
<comment type="caution">
    <text evidence="17">The sequence shown here is derived from an EMBL/GenBank/DDBJ whole genome shotgun (WGS) entry which is preliminary data.</text>
</comment>
<evidence type="ECO:0000313" key="17">
    <source>
        <dbReference type="EMBL" id="RUO74175.1"/>
    </source>
</evidence>
<evidence type="ECO:0000256" key="7">
    <source>
        <dbReference type="ARBA" id="ARBA00023015"/>
    </source>
</evidence>
<dbReference type="InterPro" id="IPR035451">
    <property type="entry name" value="Ada-like_dom_sf"/>
</dbReference>
<evidence type="ECO:0000256" key="6">
    <source>
        <dbReference type="ARBA" id="ARBA00022763"/>
    </source>
</evidence>
<dbReference type="EMBL" id="PIQE01000001">
    <property type="protein sequence ID" value="RUO74175.1"/>
    <property type="molecule type" value="Genomic_DNA"/>
</dbReference>
<sequence>MRITDIAVQQRFYQALLERDVSYVGSFFVGVKTTSVFCIATCRARKPKFENIEFFTEVRDVLAAGYRPCKVCRPTEHAHEPPTEVLQALALVRQTPKAKVSDTFLREQGIAPEKIRRWFNANYGMTFQAYQRMLRINTAFEELQHGKTMTDTALDNGYDSLSGFAYTYKKCLGKTPQQHSSTQVIRLSRITTPLGPMFLAATDEGLCLLEFVDRRMLETEFEDLQRRLQAPIIVAENRWITQAKRELAEYFAGQRTDFEVPLDTPGTAFQQRVWQVLQEIPFAELRSYQQQAEALGNPKAVRAVAGANGMNRVAIIIPCHRVIGKNGQLTGYGGGLERKRWLIEHEQRVLQTKQQTHFRLVPENGSDSLPETQK</sequence>
<evidence type="ECO:0000256" key="14">
    <source>
        <dbReference type="PIRSR" id="PIRSR000409-2"/>
    </source>
</evidence>
<evidence type="ECO:0000256" key="9">
    <source>
        <dbReference type="ARBA" id="ARBA00023163"/>
    </source>
</evidence>
<keyword evidence="4 12" id="KW-0489">Methyltransferase</keyword>
<dbReference type="Gene3D" id="3.40.10.10">
    <property type="entry name" value="DNA Methylphosphotriester Repair Domain"/>
    <property type="match status" value="1"/>
</dbReference>
<dbReference type="STRING" id="1122124.GCA_000423165_00973"/>
<keyword evidence="14" id="KW-0862">Zinc</keyword>
<dbReference type="InterPro" id="IPR023546">
    <property type="entry name" value="MGMT"/>
</dbReference>
<dbReference type="GO" id="GO:0008270">
    <property type="term" value="F:zinc ion binding"/>
    <property type="evidence" value="ECO:0007669"/>
    <property type="project" value="InterPro"/>
</dbReference>
<feature type="binding site" evidence="14">
    <location>
        <position position="43"/>
    </location>
    <ligand>
        <name>DNA</name>
        <dbReference type="ChEBI" id="CHEBI:16991"/>
    </ligand>
</feature>
<dbReference type="Pfam" id="PF02805">
    <property type="entry name" value="Ada_Zn_binding"/>
    <property type="match status" value="1"/>
</dbReference>
<evidence type="ECO:0000256" key="5">
    <source>
        <dbReference type="ARBA" id="ARBA00022679"/>
    </source>
</evidence>
<dbReference type="Pfam" id="PF01035">
    <property type="entry name" value="DNA_binding_1"/>
    <property type="match status" value="1"/>
</dbReference>
<keyword evidence="9" id="KW-0804">Transcription</keyword>
<dbReference type="EC" id="2.1.1.63" evidence="12"/>
<dbReference type="Gene3D" id="3.30.160.70">
    <property type="entry name" value="Methylated DNA-protein cysteine methyltransferase domain"/>
    <property type="match status" value="1"/>
</dbReference>
<dbReference type="PIRSF" id="PIRSF000409">
    <property type="entry name" value="Ada"/>
    <property type="match status" value="1"/>
</dbReference>
<feature type="binding site" evidence="15">
    <location>
        <position position="38"/>
    </location>
    <ligand>
        <name>Zn(2+)</name>
        <dbReference type="ChEBI" id="CHEBI:29105"/>
    </ligand>
</feature>
<dbReference type="GO" id="GO:0003700">
    <property type="term" value="F:DNA-binding transcription factor activity"/>
    <property type="evidence" value="ECO:0007669"/>
    <property type="project" value="InterPro"/>
</dbReference>
<dbReference type="InterPro" id="IPR014048">
    <property type="entry name" value="MethylDNA_cys_MeTrfase_DNA-bd"/>
</dbReference>
<dbReference type="Proteomes" id="UP000287022">
    <property type="component" value="Unassembled WGS sequence"/>
</dbReference>
<feature type="active site" description="Nucleophile; methyl group acceptor from either O6-methylguanine or O4-methylthymine" evidence="13">
    <location>
        <position position="319"/>
    </location>
</feature>
<evidence type="ECO:0000256" key="11">
    <source>
        <dbReference type="ARBA" id="ARBA00049348"/>
    </source>
</evidence>
<dbReference type="NCBIfam" id="TIGR00589">
    <property type="entry name" value="ogt"/>
    <property type="match status" value="1"/>
</dbReference>
<dbReference type="SUPFAM" id="SSF46767">
    <property type="entry name" value="Methylated DNA-protein cysteine methyltransferase, C-terminal domain"/>
    <property type="match status" value="1"/>
</dbReference>
<keyword evidence="5 12" id="KW-0808">Transferase</keyword>
<evidence type="ECO:0000256" key="8">
    <source>
        <dbReference type="ARBA" id="ARBA00023159"/>
    </source>
</evidence>
<dbReference type="HAMAP" id="MF_00772">
    <property type="entry name" value="OGT"/>
    <property type="match status" value="1"/>
</dbReference>
<comment type="similarity">
    <text evidence="2 12">Belongs to the MGMT family.</text>
</comment>